<dbReference type="Gene3D" id="3.60.40.10">
    <property type="entry name" value="PPM-type phosphatase domain"/>
    <property type="match status" value="1"/>
</dbReference>
<feature type="domain" description="PPM-type phosphatase" evidence="1">
    <location>
        <begin position="5"/>
        <end position="253"/>
    </location>
</feature>
<dbReference type="InterPro" id="IPR015655">
    <property type="entry name" value="PP2C"/>
</dbReference>
<dbReference type="InterPro" id="IPR036457">
    <property type="entry name" value="PPM-type-like_dom_sf"/>
</dbReference>
<dbReference type="AlphaFoldDB" id="A0A0F6YHA8"/>
<dbReference type="EMBL" id="CP011125">
    <property type="protein sequence ID" value="AKF04557.1"/>
    <property type="molecule type" value="Genomic_DNA"/>
</dbReference>
<reference evidence="2 3" key="1">
    <citation type="submission" date="2015-03" db="EMBL/GenBank/DDBJ databases">
        <title>Genome assembly of Sandaracinus amylolyticus DSM 53668.</title>
        <authorList>
            <person name="Sharma G."/>
            <person name="Subramanian S."/>
        </authorList>
    </citation>
    <scope>NUCLEOTIDE SEQUENCE [LARGE SCALE GENOMIC DNA]</scope>
    <source>
        <strain evidence="2 3">DSM 53668</strain>
    </source>
</reference>
<name>A0A0F6YHA8_9BACT</name>
<sequence>MQIVAAGLSDVGQQREHNEDSFVILPEFDLYIVADGMGGHRAGDVASKMATHTIASFFQATAKEDATWPFHFDPHLSVEENRLITGIKVANKRIFEASTRYREVHGMGTTVVGALVARERGRMYVAHVGDSRCYRVRGGHITLLTRDHSLLNDYLLVMPDMTPEQREELPKNVITRALGMQDSVVVDLVPEQPQPGDVYVLCSDGLSGMITDEQILETVQSSGADVEKMSQLLVQRANEHGGEDNVTVVVLRVA</sequence>
<dbReference type="Pfam" id="PF13672">
    <property type="entry name" value="PP2C_2"/>
    <property type="match status" value="1"/>
</dbReference>
<dbReference type="RefSeq" id="WP_053231884.1">
    <property type="nucleotide sequence ID" value="NZ_CP011125.1"/>
</dbReference>
<dbReference type="PANTHER" id="PTHR47992">
    <property type="entry name" value="PROTEIN PHOSPHATASE"/>
    <property type="match status" value="1"/>
</dbReference>
<evidence type="ECO:0000259" key="1">
    <source>
        <dbReference type="PROSITE" id="PS51746"/>
    </source>
</evidence>
<organism evidence="2 3">
    <name type="scientific">Sandaracinus amylolyticus</name>
    <dbReference type="NCBI Taxonomy" id="927083"/>
    <lineage>
        <taxon>Bacteria</taxon>
        <taxon>Pseudomonadati</taxon>
        <taxon>Myxococcota</taxon>
        <taxon>Polyangia</taxon>
        <taxon>Polyangiales</taxon>
        <taxon>Sandaracinaceae</taxon>
        <taxon>Sandaracinus</taxon>
    </lineage>
</organism>
<gene>
    <name evidence="2" type="ORF">DB32_001706</name>
</gene>
<dbReference type="Proteomes" id="UP000034883">
    <property type="component" value="Chromosome"/>
</dbReference>
<dbReference type="SMART" id="SM00332">
    <property type="entry name" value="PP2Cc"/>
    <property type="match status" value="1"/>
</dbReference>
<keyword evidence="3" id="KW-1185">Reference proteome</keyword>
<protein>
    <submittedName>
        <fullName evidence="2">Serine/threonine phosphatase PrpC, regulation of stationary phase</fullName>
    </submittedName>
</protein>
<dbReference type="GO" id="GO:0004722">
    <property type="term" value="F:protein serine/threonine phosphatase activity"/>
    <property type="evidence" value="ECO:0007669"/>
    <property type="project" value="InterPro"/>
</dbReference>
<dbReference type="KEGG" id="samy:DB32_001706"/>
<dbReference type="STRING" id="927083.DB32_001706"/>
<evidence type="ECO:0000313" key="2">
    <source>
        <dbReference type="EMBL" id="AKF04557.1"/>
    </source>
</evidence>
<dbReference type="InterPro" id="IPR001932">
    <property type="entry name" value="PPM-type_phosphatase-like_dom"/>
</dbReference>
<dbReference type="OrthoDB" id="5496340at2"/>
<dbReference type="SUPFAM" id="SSF81606">
    <property type="entry name" value="PP2C-like"/>
    <property type="match status" value="1"/>
</dbReference>
<dbReference type="PROSITE" id="PS51746">
    <property type="entry name" value="PPM_2"/>
    <property type="match status" value="1"/>
</dbReference>
<dbReference type="NCBIfam" id="NF033484">
    <property type="entry name" value="Stp1_PP2C_phos"/>
    <property type="match status" value="1"/>
</dbReference>
<dbReference type="SMART" id="SM00331">
    <property type="entry name" value="PP2C_SIG"/>
    <property type="match status" value="1"/>
</dbReference>
<proteinExistence type="predicted"/>
<evidence type="ECO:0000313" key="3">
    <source>
        <dbReference type="Proteomes" id="UP000034883"/>
    </source>
</evidence>
<accession>A0A0F6YHA8</accession>
<dbReference type="CDD" id="cd00143">
    <property type="entry name" value="PP2Cc"/>
    <property type="match status" value="1"/>
</dbReference>